<accession>A0A939E1N2</accession>
<proteinExistence type="predicted"/>
<evidence type="ECO:0008006" key="4">
    <source>
        <dbReference type="Google" id="ProtNLM"/>
    </source>
</evidence>
<dbReference type="Proteomes" id="UP000664332">
    <property type="component" value="Unassembled WGS sequence"/>
</dbReference>
<evidence type="ECO:0000256" key="1">
    <source>
        <dbReference type="SAM" id="Phobius"/>
    </source>
</evidence>
<feature type="transmembrane region" description="Helical" evidence="1">
    <location>
        <begin position="78"/>
        <end position="98"/>
    </location>
</feature>
<keyword evidence="3" id="KW-1185">Reference proteome</keyword>
<keyword evidence="1" id="KW-0472">Membrane</keyword>
<sequence>MKGLLDLDGRLLKLVSFLADTVVITVLVVLSFLPVVTGGAGVCAAQQLFHRRRHGAAISPVDDFFTLAAKAFPATVPAWLVAVTVTAATGAVVTVLAAGSPTALSVALRALMIVIWMVVAAWVGWYLLAAGYTTARRPEVLARRAVGLSMVFLPHTAAAVAVAAIPLLVAAVDQGLAANLAGFYLIMGVGLTISLQMRIVDRPVTALGRA</sequence>
<dbReference type="AlphaFoldDB" id="A0A939E1N2"/>
<feature type="transmembrane region" description="Helical" evidence="1">
    <location>
        <begin position="110"/>
        <end position="133"/>
    </location>
</feature>
<organism evidence="2 3">
    <name type="scientific">Corynebacterium mendelii</name>
    <dbReference type="NCBI Taxonomy" id="2765362"/>
    <lineage>
        <taxon>Bacteria</taxon>
        <taxon>Bacillati</taxon>
        <taxon>Actinomycetota</taxon>
        <taxon>Actinomycetes</taxon>
        <taxon>Mycobacteriales</taxon>
        <taxon>Corynebacteriaceae</taxon>
        <taxon>Corynebacterium</taxon>
    </lineage>
</organism>
<keyword evidence="1" id="KW-1133">Transmembrane helix</keyword>
<protein>
    <recommendedName>
        <fullName evidence="4">DUF624 domain-containing protein</fullName>
    </recommendedName>
</protein>
<dbReference type="RefSeq" id="WP_207279541.1">
    <property type="nucleotide sequence ID" value="NZ_JAFLEQ010000017.1"/>
</dbReference>
<comment type="caution">
    <text evidence="2">The sequence shown here is derived from an EMBL/GenBank/DDBJ whole genome shotgun (WGS) entry which is preliminary data.</text>
</comment>
<gene>
    <name evidence="2" type="ORF">JZY06_10630</name>
</gene>
<evidence type="ECO:0000313" key="3">
    <source>
        <dbReference type="Proteomes" id="UP000664332"/>
    </source>
</evidence>
<evidence type="ECO:0000313" key="2">
    <source>
        <dbReference type="EMBL" id="MBN9645058.1"/>
    </source>
</evidence>
<name>A0A939E1N2_9CORY</name>
<reference evidence="2" key="1">
    <citation type="submission" date="2021-03" db="EMBL/GenBank/DDBJ databases">
        <authorList>
            <person name="Sun Q."/>
        </authorList>
    </citation>
    <scope>NUCLEOTIDE SEQUENCE</scope>
    <source>
        <strain evidence="2">CCM 8862</strain>
    </source>
</reference>
<keyword evidence="1" id="KW-0812">Transmembrane</keyword>
<feature type="transmembrane region" description="Helical" evidence="1">
    <location>
        <begin position="22"/>
        <end position="45"/>
    </location>
</feature>
<dbReference type="EMBL" id="JAFLEQ010000017">
    <property type="protein sequence ID" value="MBN9645058.1"/>
    <property type="molecule type" value="Genomic_DNA"/>
</dbReference>
<feature type="transmembrane region" description="Helical" evidence="1">
    <location>
        <begin position="176"/>
        <end position="195"/>
    </location>
</feature>
<feature type="transmembrane region" description="Helical" evidence="1">
    <location>
        <begin position="145"/>
        <end position="170"/>
    </location>
</feature>